<evidence type="ECO:0000313" key="3">
    <source>
        <dbReference type="EMBL" id="TNC74194.1"/>
    </source>
</evidence>
<dbReference type="Pfam" id="PF12706">
    <property type="entry name" value="Lactamase_B_2"/>
    <property type="match status" value="1"/>
</dbReference>
<dbReference type="EMBL" id="VDFV01000002">
    <property type="protein sequence ID" value="TNC74194.1"/>
    <property type="molecule type" value="Genomic_DNA"/>
</dbReference>
<dbReference type="Gene3D" id="3.60.15.10">
    <property type="entry name" value="Ribonuclease Z/Hydroxyacylglutathione hydrolase-like"/>
    <property type="match status" value="1"/>
</dbReference>
<dbReference type="Proteomes" id="UP000305709">
    <property type="component" value="Unassembled WGS sequence"/>
</dbReference>
<dbReference type="SUPFAM" id="SSF56281">
    <property type="entry name" value="Metallo-hydrolase/oxidoreductase"/>
    <property type="match status" value="1"/>
</dbReference>
<evidence type="ECO:0000256" key="1">
    <source>
        <dbReference type="SAM" id="MobiDB-lite"/>
    </source>
</evidence>
<comment type="caution">
    <text evidence="3">The sequence shown here is derived from an EMBL/GenBank/DDBJ whole genome shotgun (WGS) entry which is preliminary data.</text>
</comment>
<dbReference type="AlphaFoldDB" id="A0A5C4NH90"/>
<feature type="compositionally biased region" description="Basic and acidic residues" evidence="1">
    <location>
        <begin position="14"/>
        <end position="29"/>
    </location>
</feature>
<dbReference type="InterPro" id="IPR024884">
    <property type="entry name" value="NAPE-PLD"/>
</dbReference>
<dbReference type="OrthoDB" id="9805728at2"/>
<dbReference type="SMART" id="SM00849">
    <property type="entry name" value="Lactamase_B"/>
    <property type="match status" value="1"/>
</dbReference>
<name>A0A5C4NH90_9RHOB</name>
<dbReference type="GO" id="GO:0005737">
    <property type="term" value="C:cytoplasm"/>
    <property type="evidence" value="ECO:0007669"/>
    <property type="project" value="TreeGrafter"/>
</dbReference>
<dbReference type="GO" id="GO:0070290">
    <property type="term" value="F:N-acylphosphatidylethanolamine-specific phospholipase D activity"/>
    <property type="evidence" value="ECO:0007669"/>
    <property type="project" value="InterPro"/>
</dbReference>
<dbReference type="PIRSF" id="PIRSF038896">
    <property type="entry name" value="NAPE-PLD"/>
    <property type="match status" value="1"/>
</dbReference>
<keyword evidence="4" id="KW-1185">Reference proteome</keyword>
<dbReference type="PANTHER" id="PTHR15032">
    <property type="entry name" value="N-ACYL-PHOSPHATIDYLETHANOLAMINE-HYDROLYZING PHOSPHOLIPASE D"/>
    <property type="match status" value="1"/>
</dbReference>
<dbReference type="InterPro" id="IPR001279">
    <property type="entry name" value="Metallo-B-lactamas"/>
</dbReference>
<evidence type="ECO:0000313" key="4">
    <source>
        <dbReference type="Proteomes" id="UP000305709"/>
    </source>
</evidence>
<dbReference type="InterPro" id="IPR036866">
    <property type="entry name" value="RibonucZ/Hydroxyglut_hydro"/>
</dbReference>
<dbReference type="PANTHER" id="PTHR15032:SF4">
    <property type="entry name" value="N-ACYL-PHOSPHATIDYLETHANOLAMINE-HYDROLYZING PHOSPHOLIPASE D"/>
    <property type="match status" value="1"/>
</dbReference>
<evidence type="ECO:0000259" key="2">
    <source>
        <dbReference type="SMART" id="SM00849"/>
    </source>
</evidence>
<feature type="domain" description="Metallo-beta-lactamase" evidence="2">
    <location>
        <begin position="72"/>
        <end position="261"/>
    </location>
</feature>
<reference evidence="3 4" key="1">
    <citation type="submission" date="2019-06" db="EMBL/GenBank/DDBJ databases">
        <authorList>
            <person name="Jiang L."/>
        </authorList>
    </citation>
    <scope>NUCLEOTIDE SEQUENCE [LARGE SCALE GENOMIC DNA]</scope>
    <source>
        <strain evidence="3 4">YIM 48858</strain>
    </source>
</reference>
<organism evidence="3 4">
    <name type="scientific">Rubellimicrobium roseum</name>
    <dbReference type="NCBI Taxonomy" id="687525"/>
    <lineage>
        <taxon>Bacteria</taxon>
        <taxon>Pseudomonadati</taxon>
        <taxon>Pseudomonadota</taxon>
        <taxon>Alphaproteobacteria</taxon>
        <taxon>Rhodobacterales</taxon>
        <taxon>Roseobacteraceae</taxon>
        <taxon>Rubellimicrobium</taxon>
    </lineage>
</organism>
<protein>
    <recommendedName>
        <fullName evidence="2">Metallo-beta-lactamase domain-containing protein</fullName>
    </recommendedName>
</protein>
<feature type="region of interest" description="Disordered" evidence="1">
    <location>
        <begin position="1"/>
        <end position="30"/>
    </location>
</feature>
<sequence length="329" mass="36641">MIPRKPLHRGPRTPHFDGLRFRSHPEPPRRGVAATLRFVRGQIAGRWPPPAEPVVPDVPPTRVEALRICSAGHSSLLVQVSGLNVLIDPVFAEWLGPWPHSGPRRAHPPGIREADLPPIDAVLLTHNHWDHLDGPGVVRLWRRFGARVLAPLGNDSVLRRYDPALPVEALDWGQGVPLSDRLTAHLAPAYHWSGRGLLDRRMALWGSWVLTGPGGVLYHVGDTAYGDGRIFRDVRERFGAPDVALIPIGAYEPRWYVGTQHVDPDEAVRILLDCGAAQGFGHHWGTFQLTWEAREAPPRDLALALDRHGLPPERFQPLRPGQAVEPPWR</sequence>
<accession>A0A5C4NH90</accession>
<gene>
    <name evidence="3" type="ORF">FHG71_03100</name>
</gene>
<proteinExistence type="predicted"/>
<dbReference type="GO" id="GO:0008270">
    <property type="term" value="F:zinc ion binding"/>
    <property type="evidence" value="ECO:0007669"/>
    <property type="project" value="InterPro"/>
</dbReference>
<dbReference type="RefSeq" id="WP_139080156.1">
    <property type="nucleotide sequence ID" value="NZ_VDFV01000002.1"/>
</dbReference>
<feature type="compositionally biased region" description="Basic residues" evidence="1">
    <location>
        <begin position="1"/>
        <end position="12"/>
    </location>
</feature>